<feature type="transmembrane region" description="Helical" evidence="8">
    <location>
        <begin position="118"/>
        <end position="150"/>
    </location>
</feature>
<keyword evidence="2" id="KW-1003">Cell membrane</keyword>
<keyword evidence="11" id="KW-1185">Reference proteome</keyword>
<feature type="transmembrane region" description="Helical" evidence="8">
    <location>
        <begin position="317"/>
        <end position="336"/>
    </location>
</feature>
<feature type="transmembrane region" description="Helical" evidence="8">
    <location>
        <begin position="256"/>
        <end position="280"/>
    </location>
</feature>
<evidence type="ECO:0000259" key="9">
    <source>
        <dbReference type="Pfam" id="PF13231"/>
    </source>
</evidence>
<evidence type="ECO:0000256" key="3">
    <source>
        <dbReference type="ARBA" id="ARBA00022676"/>
    </source>
</evidence>
<dbReference type="EMBL" id="FPAS01000002">
    <property type="protein sequence ID" value="SFT68944.1"/>
    <property type="molecule type" value="Genomic_DNA"/>
</dbReference>
<dbReference type="GO" id="GO:0005886">
    <property type="term" value="C:plasma membrane"/>
    <property type="evidence" value="ECO:0007669"/>
    <property type="project" value="UniProtKB-SubCell"/>
</dbReference>
<evidence type="ECO:0000313" key="10">
    <source>
        <dbReference type="EMBL" id="SFT68944.1"/>
    </source>
</evidence>
<feature type="domain" description="Glycosyltransferase RgtA/B/C/D-like" evidence="9">
    <location>
        <begin position="68"/>
        <end position="212"/>
    </location>
</feature>
<dbReference type="InterPro" id="IPR050297">
    <property type="entry name" value="LipidA_mod_glycosyltrf_83"/>
</dbReference>
<dbReference type="PANTHER" id="PTHR33908:SF11">
    <property type="entry name" value="MEMBRANE PROTEIN"/>
    <property type="match status" value="1"/>
</dbReference>
<keyword evidence="7 8" id="KW-0472">Membrane</keyword>
<keyword evidence="6 8" id="KW-1133">Transmembrane helix</keyword>
<evidence type="ECO:0000256" key="1">
    <source>
        <dbReference type="ARBA" id="ARBA00004651"/>
    </source>
</evidence>
<organism evidence="10 11">
    <name type="scientific">Lishizhenia tianjinensis</name>
    <dbReference type="NCBI Taxonomy" id="477690"/>
    <lineage>
        <taxon>Bacteria</taxon>
        <taxon>Pseudomonadati</taxon>
        <taxon>Bacteroidota</taxon>
        <taxon>Flavobacteriia</taxon>
        <taxon>Flavobacteriales</taxon>
        <taxon>Crocinitomicaceae</taxon>
        <taxon>Lishizhenia</taxon>
    </lineage>
</organism>
<feature type="transmembrane region" description="Helical" evidence="8">
    <location>
        <begin position="292"/>
        <end position="311"/>
    </location>
</feature>
<keyword evidence="5 8" id="KW-0812">Transmembrane</keyword>
<gene>
    <name evidence="10" type="ORF">SAMN05216474_1826</name>
</gene>
<dbReference type="Pfam" id="PF13231">
    <property type="entry name" value="PMT_2"/>
    <property type="match status" value="1"/>
</dbReference>
<dbReference type="PANTHER" id="PTHR33908">
    <property type="entry name" value="MANNOSYLTRANSFERASE YKCB-RELATED"/>
    <property type="match status" value="1"/>
</dbReference>
<reference evidence="10 11" key="1">
    <citation type="submission" date="2016-10" db="EMBL/GenBank/DDBJ databases">
        <authorList>
            <person name="de Groot N.N."/>
        </authorList>
    </citation>
    <scope>NUCLEOTIDE SEQUENCE [LARGE SCALE GENOMIC DNA]</scope>
    <source>
        <strain evidence="10 11">CGMCC 1.7005</strain>
    </source>
</reference>
<dbReference type="GO" id="GO:0009103">
    <property type="term" value="P:lipopolysaccharide biosynthetic process"/>
    <property type="evidence" value="ECO:0007669"/>
    <property type="project" value="UniProtKB-ARBA"/>
</dbReference>
<comment type="subcellular location">
    <subcellularLocation>
        <location evidence="1">Cell membrane</location>
        <topology evidence="1">Multi-pass membrane protein</topology>
    </subcellularLocation>
</comment>
<dbReference type="InterPro" id="IPR038731">
    <property type="entry name" value="RgtA/B/C-like"/>
</dbReference>
<keyword evidence="3 10" id="KW-0328">Glycosyltransferase</keyword>
<dbReference type="AlphaFoldDB" id="A0A1I7A200"/>
<evidence type="ECO:0000256" key="2">
    <source>
        <dbReference type="ARBA" id="ARBA00022475"/>
    </source>
</evidence>
<dbReference type="STRING" id="477690.SAMN05216474_1826"/>
<dbReference type="GO" id="GO:0016763">
    <property type="term" value="F:pentosyltransferase activity"/>
    <property type="evidence" value="ECO:0007669"/>
    <property type="project" value="TreeGrafter"/>
</dbReference>
<feature type="transmembrane region" description="Helical" evidence="8">
    <location>
        <begin position="203"/>
        <end position="223"/>
    </location>
</feature>
<evidence type="ECO:0000256" key="5">
    <source>
        <dbReference type="ARBA" id="ARBA00022692"/>
    </source>
</evidence>
<name>A0A1I7A200_9FLAO</name>
<feature type="transmembrane region" description="Helical" evidence="8">
    <location>
        <begin position="170"/>
        <end position="196"/>
    </location>
</feature>
<protein>
    <submittedName>
        <fullName evidence="10">Dolichyl-phosphate-mannose-protein mannosyltransferase</fullName>
    </submittedName>
</protein>
<feature type="transmembrane region" description="Helical" evidence="8">
    <location>
        <begin position="348"/>
        <end position="365"/>
    </location>
</feature>
<evidence type="ECO:0000313" key="11">
    <source>
        <dbReference type="Proteomes" id="UP000236454"/>
    </source>
</evidence>
<keyword evidence="4 10" id="KW-0808">Transferase</keyword>
<evidence type="ECO:0000256" key="6">
    <source>
        <dbReference type="ARBA" id="ARBA00022989"/>
    </source>
</evidence>
<feature type="transmembrane region" description="Helical" evidence="8">
    <location>
        <begin position="90"/>
        <end position="106"/>
    </location>
</feature>
<dbReference type="Proteomes" id="UP000236454">
    <property type="component" value="Unassembled WGS sequence"/>
</dbReference>
<evidence type="ECO:0000256" key="4">
    <source>
        <dbReference type="ARBA" id="ARBA00022679"/>
    </source>
</evidence>
<sequence length="587" mass="67778">MLNRFLSQDDIRSKEHRQLLGILLLGILLRLLALPFTQVVDADAVSRIFIAEDWLKNPTFFSEGIWLPFHHYLNAFTLAISGEHLFGPKILHILLSCLVAIPLYYFTKREYSAKGAWFTALIFILIPVVFRNSFLALSGLPHALFIAAALNASSKSIRNTNISAALRAGLYLTLAAGFRYEAWLLIPILFLIFTLFRQHKLGLFFLLTASIFPLFWMTGNYLAHEHILYGLPGNYNKDIVALQNTDVSFTEKFKRIIYFPFIWFFAYSPFLVVGLSLIFFKKIKQKIRLTSRILWTLPFWVFLIFFAYKAYEGTLLMQSRFIILLLLFSTPFASLLIENVKKTKGSKVALVLFLATLIPLSYVWMQIPFERLFAFSYTLKTSVGEMRAASQNSFKAIPQVWKKEYLNYSEKVNANLNLKSGFVLDFISFENTYYLAYKSELPRQQIRIIEEAEISPTNKEDLVRFFKTHPNGVMQLKCNSPLFQAFEFNSSGLHLKSDTDTLVFTLQPLAQEIGMGIFTYKISPIAQTPFNEELLNCPEPNSADHYKFLILNNDFWKNDVLRKAKENNITFEEQLEIDVQKLIDTHP</sequence>
<evidence type="ECO:0000256" key="7">
    <source>
        <dbReference type="ARBA" id="ARBA00023136"/>
    </source>
</evidence>
<accession>A0A1I7A200</accession>
<evidence type="ECO:0000256" key="8">
    <source>
        <dbReference type="SAM" id="Phobius"/>
    </source>
</evidence>
<proteinExistence type="predicted"/>